<dbReference type="Pfam" id="PF00171">
    <property type="entry name" value="Aldedh"/>
    <property type="match status" value="1"/>
</dbReference>
<dbReference type="GO" id="GO:0005737">
    <property type="term" value="C:cytoplasm"/>
    <property type="evidence" value="ECO:0007669"/>
    <property type="project" value="TreeGrafter"/>
</dbReference>
<proteinExistence type="inferred from homology"/>
<dbReference type="eggNOG" id="KOG2456">
    <property type="taxonomic scope" value="Eukaryota"/>
</dbReference>
<dbReference type="Gene3D" id="3.40.309.10">
    <property type="entry name" value="Aldehyde Dehydrogenase, Chain A, domain 2"/>
    <property type="match status" value="1"/>
</dbReference>
<dbReference type="Gene3D" id="3.40.605.10">
    <property type="entry name" value="Aldehyde Dehydrogenase, Chain A, domain 1"/>
    <property type="match status" value="1"/>
</dbReference>
<evidence type="ECO:0000256" key="3">
    <source>
        <dbReference type="PIRNR" id="PIRNR036492"/>
    </source>
</evidence>
<accession>A0A0L0DVD5</accession>
<comment type="similarity">
    <text evidence="1 3 6">Belongs to the aldehyde dehydrogenase family.</text>
</comment>
<dbReference type="GO" id="GO:0004029">
    <property type="term" value="F:aldehyde dehydrogenase (NAD+) activity"/>
    <property type="evidence" value="ECO:0007669"/>
    <property type="project" value="TreeGrafter"/>
</dbReference>
<dbReference type="Proteomes" id="UP000054408">
    <property type="component" value="Unassembled WGS sequence"/>
</dbReference>
<dbReference type="FunFam" id="3.40.605.10:FF:000004">
    <property type="entry name" value="Aldehyde dehydrogenase"/>
    <property type="match status" value="1"/>
</dbReference>
<feature type="active site" evidence="4">
    <location>
        <position position="310"/>
    </location>
</feature>
<evidence type="ECO:0000259" key="8">
    <source>
        <dbReference type="Pfam" id="PF00171"/>
    </source>
</evidence>
<dbReference type="CDD" id="cd07087">
    <property type="entry name" value="ALDH_F3-13-14_CALDH-like"/>
    <property type="match status" value="1"/>
</dbReference>
<dbReference type="PANTHER" id="PTHR43570">
    <property type="entry name" value="ALDEHYDE DEHYDROGENASE"/>
    <property type="match status" value="1"/>
</dbReference>
<dbReference type="OMA" id="EIDWCKQ"/>
<dbReference type="PIRSF" id="PIRSF036492">
    <property type="entry name" value="ALDH"/>
    <property type="match status" value="1"/>
</dbReference>
<dbReference type="SUPFAM" id="SSF53720">
    <property type="entry name" value="ALDH-like"/>
    <property type="match status" value="1"/>
</dbReference>
<feature type="chain" id="PRO_5005537977" description="Aldehyde dehydrogenase" evidence="7">
    <location>
        <begin position="24"/>
        <end position="523"/>
    </location>
</feature>
<name>A0A0L0DVD5_THETB</name>
<feature type="domain" description="Aldehyde dehydrogenase" evidence="8">
    <location>
        <begin position="49"/>
        <end position="489"/>
    </location>
</feature>
<sequence>MGPVGKILHIAALLVEVVTTALSLLSPPDFVWAALGFGADRHVLVAELPHALEVVGVVPQLTLEHVDGLVEEMRAVFLTGLTRPLTKRREQLRALRQLVVENEAEMLGALAADLGRPKFEGLFYDVLGVVHEIDHLLGHLDEYAAAECKGINLLSFPASSYIVKEPFGTALVIGTWNFPFQLALVPMAGAIAAGNNVVLKPCNVAPATAALLERLLATYMDPRVVSVIGPAMKGDRTTTAALLEHKWDKIFFTGSPTVGKVVARAAAEHLTPVTLELGGKNPVFVDASADIALAAKRTVWGRGMNAGQQCISPDYVLAHESVARAMAEVMGQWMGQFYASEADVGRIVGDSQMRRIVNMLEESGGEVIHGGHYDLKSRYFEPTVVMVPMDSPALDDETFGPILWVVSVPSMDAAIHHVNSRPKPLSLYVFANDQDVAQRIVTNTSAGGCTINATLFHCTHPELPFGGVGESGSGAYHGKATFDTFTHEKPVLRKMFGFFDPFFLYPPWTDFKVTVLRFLAKLV</sequence>
<dbReference type="AlphaFoldDB" id="A0A0L0DVD5"/>
<organism evidence="9 10">
    <name type="scientific">Thecamonas trahens ATCC 50062</name>
    <dbReference type="NCBI Taxonomy" id="461836"/>
    <lineage>
        <taxon>Eukaryota</taxon>
        <taxon>Apusozoa</taxon>
        <taxon>Apusomonadida</taxon>
        <taxon>Apusomonadidae</taxon>
        <taxon>Thecamonas</taxon>
    </lineage>
</organism>
<dbReference type="InterPro" id="IPR012394">
    <property type="entry name" value="Aldehyde_DH_NAD(P)"/>
</dbReference>
<dbReference type="GeneID" id="25561779"/>
<evidence type="ECO:0000313" key="9">
    <source>
        <dbReference type="EMBL" id="KNC56056.1"/>
    </source>
</evidence>
<feature type="active site" evidence="4 5">
    <location>
        <position position="276"/>
    </location>
</feature>
<dbReference type="STRING" id="461836.A0A0L0DVD5"/>
<dbReference type="RefSeq" id="XP_013761100.1">
    <property type="nucleotide sequence ID" value="XM_013905646.1"/>
</dbReference>
<dbReference type="GO" id="GO:0006081">
    <property type="term" value="P:aldehyde metabolic process"/>
    <property type="evidence" value="ECO:0007669"/>
    <property type="project" value="InterPro"/>
</dbReference>
<keyword evidence="7" id="KW-0732">Signal</keyword>
<evidence type="ECO:0000256" key="2">
    <source>
        <dbReference type="ARBA" id="ARBA00023002"/>
    </source>
</evidence>
<dbReference type="PANTHER" id="PTHR43570:SF16">
    <property type="entry name" value="ALDEHYDE DEHYDROGENASE TYPE III, ISOFORM Q"/>
    <property type="match status" value="1"/>
</dbReference>
<dbReference type="EMBL" id="GL349440">
    <property type="protein sequence ID" value="KNC56056.1"/>
    <property type="molecule type" value="Genomic_DNA"/>
</dbReference>
<dbReference type="InterPro" id="IPR016161">
    <property type="entry name" value="Ald_DH/histidinol_DH"/>
</dbReference>
<gene>
    <name evidence="9" type="ORF">AMSG_02068</name>
</gene>
<evidence type="ECO:0000256" key="5">
    <source>
        <dbReference type="PROSITE-ProRule" id="PRU10007"/>
    </source>
</evidence>
<dbReference type="InterPro" id="IPR015590">
    <property type="entry name" value="Aldehyde_DH_dom"/>
</dbReference>
<evidence type="ECO:0000256" key="4">
    <source>
        <dbReference type="PIRSR" id="PIRSR036492-1"/>
    </source>
</evidence>
<protein>
    <recommendedName>
        <fullName evidence="3">Aldehyde dehydrogenase</fullName>
    </recommendedName>
</protein>
<dbReference type="InterPro" id="IPR016162">
    <property type="entry name" value="Ald_DH_N"/>
</dbReference>
<evidence type="ECO:0000256" key="6">
    <source>
        <dbReference type="RuleBase" id="RU003345"/>
    </source>
</evidence>
<keyword evidence="2 3" id="KW-0560">Oxidoreductase</keyword>
<evidence type="ECO:0000313" key="10">
    <source>
        <dbReference type="Proteomes" id="UP000054408"/>
    </source>
</evidence>
<keyword evidence="10" id="KW-1185">Reference proteome</keyword>
<evidence type="ECO:0000256" key="1">
    <source>
        <dbReference type="ARBA" id="ARBA00009986"/>
    </source>
</evidence>
<dbReference type="InterPro" id="IPR016163">
    <property type="entry name" value="Ald_DH_C"/>
</dbReference>
<dbReference type="InterPro" id="IPR029510">
    <property type="entry name" value="Ald_DH_CS_GLU"/>
</dbReference>
<dbReference type="PROSITE" id="PS00687">
    <property type="entry name" value="ALDEHYDE_DEHYDR_GLU"/>
    <property type="match status" value="1"/>
</dbReference>
<evidence type="ECO:0000256" key="7">
    <source>
        <dbReference type="SAM" id="SignalP"/>
    </source>
</evidence>
<feature type="signal peptide" evidence="7">
    <location>
        <begin position="1"/>
        <end position="23"/>
    </location>
</feature>
<dbReference type="OrthoDB" id="440325at2759"/>
<reference evidence="9 10" key="1">
    <citation type="submission" date="2010-05" db="EMBL/GenBank/DDBJ databases">
        <title>The Genome Sequence of Thecamonas trahens ATCC 50062.</title>
        <authorList>
            <consortium name="The Broad Institute Genome Sequencing Platform"/>
            <person name="Russ C."/>
            <person name="Cuomo C."/>
            <person name="Shea T."/>
            <person name="Young S.K."/>
            <person name="Zeng Q."/>
            <person name="Koehrsen M."/>
            <person name="Haas B."/>
            <person name="Borodovsky M."/>
            <person name="Guigo R."/>
            <person name="Alvarado L."/>
            <person name="Berlin A."/>
            <person name="Bochicchio J."/>
            <person name="Borenstein D."/>
            <person name="Chapman S."/>
            <person name="Chen Z."/>
            <person name="Freedman E."/>
            <person name="Gellesch M."/>
            <person name="Goldberg J."/>
            <person name="Griggs A."/>
            <person name="Gujja S."/>
            <person name="Heilman E."/>
            <person name="Heiman D."/>
            <person name="Hepburn T."/>
            <person name="Howarth C."/>
            <person name="Jen D."/>
            <person name="Larson L."/>
            <person name="Mehta T."/>
            <person name="Park D."/>
            <person name="Pearson M."/>
            <person name="Roberts A."/>
            <person name="Saif S."/>
            <person name="Shenoy N."/>
            <person name="Sisk P."/>
            <person name="Stolte C."/>
            <person name="Sykes S."/>
            <person name="Thomson T."/>
            <person name="Walk T."/>
            <person name="White J."/>
            <person name="Yandava C."/>
            <person name="Burger G."/>
            <person name="Gray M.W."/>
            <person name="Holland P.W.H."/>
            <person name="King N."/>
            <person name="Lang F.B.F."/>
            <person name="Roger A.J."/>
            <person name="Ruiz-Trillo I."/>
            <person name="Lander E."/>
            <person name="Nusbaum C."/>
        </authorList>
    </citation>
    <scope>NUCLEOTIDE SEQUENCE [LARGE SCALE GENOMIC DNA]</scope>
    <source>
        <strain evidence="9 10">ATCC 50062</strain>
    </source>
</reference>